<gene>
    <name evidence="2" type="ORF">D2V05_01615</name>
    <name evidence="3" type="ORF">FQ017_01600</name>
</gene>
<dbReference type="Proteomes" id="UP000266691">
    <property type="component" value="Unassembled WGS sequence"/>
</dbReference>
<dbReference type="GO" id="GO:0016787">
    <property type="term" value="F:hydrolase activity"/>
    <property type="evidence" value="ECO:0007669"/>
    <property type="project" value="UniProtKB-KW"/>
</dbReference>
<proteinExistence type="predicted"/>
<dbReference type="Proteomes" id="UP000321621">
    <property type="component" value="Unassembled WGS sequence"/>
</dbReference>
<name>A0A3A1NLR7_9FLAO</name>
<dbReference type="InterPro" id="IPR012338">
    <property type="entry name" value="Beta-lactam/transpept-like"/>
</dbReference>
<evidence type="ECO:0000313" key="3">
    <source>
        <dbReference type="EMBL" id="TXK00922.1"/>
    </source>
</evidence>
<protein>
    <submittedName>
        <fullName evidence="3">Beta-lactamase family protein</fullName>
    </submittedName>
    <submittedName>
        <fullName evidence="2">Class A beta-lactamase-related serine hydrolase</fullName>
    </submittedName>
</protein>
<dbReference type="EMBL" id="VNWK01000008">
    <property type="protein sequence ID" value="TXK00922.1"/>
    <property type="molecule type" value="Genomic_DNA"/>
</dbReference>
<evidence type="ECO:0000313" key="2">
    <source>
        <dbReference type="EMBL" id="RIV47222.1"/>
    </source>
</evidence>
<dbReference type="InterPro" id="IPR050789">
    <property type="entry name" value="Diverse_Enzym_Activities"/>
</dbReference>
<dbReference type="PANTHER" id="PTHR43283">
    <property type="entry name" value="BETA-LACTAMASE-RELATED"/>
    <property type="match status" value="1"/>
</dbReference>
<organism evidence="2 4">
    <name type="scientific">Flagellimonas pelagia</name>
    <dbReference type="NCBI Taxonomy" id="2306998"/>
    <lineage>
        <taxon>Bacteria</taxon>
        <taxon>Pseudomonadati</taxon>
        <taxon>Bacteroidota</taxon>
        <taxon>Flavobacteriia</taxon>
        <taxon>Flavobacteriales</taxon>
        <taxon>Flavobacteriaceae</taxon>
        <taxon>Flagellimonas</taxon>
    </lineage>
</organism>
<dbReference type="OrthoDB" id="846150at2"/>
<evidence type="ECO:0000313" key="4">
    <source>
        <dbReference type="Proteomes" id="UP000266691"/>
    </source>
</evidence>
<dbReference type="EMBL" id="QXFI01000008">
    <property type="protein sequence ID" value="RIV47222.1"/>
    <property type="molecule type" value="Genomic_DNA"/>
</dbReference>
<sequence length="422" mass="47916">MKQIPQLFFIAFLAIEMGIAQENTQSIITEVAIKRLDSTLKSFVDNRDVAGVSALIYEKGEEVYYNAFGYADLKKRKPMERNTLVQIYSMTKPITGTALMSLYEKGKFKLDDPLEKYAPEFANMQVYKGVDSTGKMILEPIKRPVTIRDITRHTGGFTTRNDIPRLSTALRLADPFNWENNLDQMAARLGRVPLWFQPEEKWEYGPSVDIQAFLVERISGQPYAEYLQEHVLGPLNMKETRYFVPKSDQKRMSATYSHDNLGFLDQQDDQESHAYNYGKWKLTPGGWGLTSTLDDYMTFAQMLVNKGSLNGVKILEPETVELMATNHLDENIKDRSWLPSKGQMGFGIDFAVRLRPPASTKENNGVVGEFFWDGAASTLFWVDPVNKLTAVFFVQIFPFNGTLHKKFRDAVYGPVSIGSTGN</sequence>
<reference evidence="2 4" key="1">
    <citation type="submission" date="2018-08" db="EMBL/GenBank/DDBJ databases">
        <title>Proposal of Muricauda 72 sp.nov. and Muricauda NH166 sp.nov., isolated from seawater.</title>
        <authorList>
            <person name="Cheng H."/>
            <person name="Wu Y.-H."/>
            <person name="Guo L.-L."/>
            <person name="Xu X.-W."/>
        </authorList>
    </citation>
    <scope>NUCLEOTIDE SEQUENCE [LARGE SCALE GENOMIC DNA]</scope>
    <source>
        <strain evidence="2 4">72</strain>
    </source>
</reference>
<reference evidence="3 5" key="2">
    <citation type="submission" date="2019-07" db="EMBL/GenBank/DDBJ databases">
        <title>Draft genome of two Muricauda strains isolated from deep sea.</title>
        <authorList>
            <person name="Sun C."/>
        </authorList>
    </citation>
    <scope>NUCLEOTIDE SEQUENCE [LARGE SCALE GENOMIC DNA]</scope>
    <source>
        <strain evidence="3 5">72</strain>
    </source>
</reference>
<comment type="caution">
    <text evidence="2">The sequence shown here is derived from an EMBL/GenBank/DDBJ whole genome shotgun (WGS) entry which is preliminary data.</text>
</comment>
<dbReference type="AlphaFoldDB" id="A0A3A1NLR7"/>
<keyword evidence="5" id="KW-1185">Reference proteome</keyword>
<dbReference type="RefSeq" id="WP_119645850.1">
    <property type="nucleotide sequence ID" value="NZ_QXFI01000008.1"/>
</dbReference>
<keyword evidence="2" id="KW-0378">Hydrolase</keyword>
<dbReference type="InterPro" id="IPR001466">
    <property type="entry name" value="Beta-lactam-related"/>
</dbReference>
<feature type="domain" description="Beta-lactamase-related" evidence="1">
    <location>
        <begin position="36"/>
        <end position="402"/>
    </location>
</feature>
<evidence type="ECO:0000313" key="5">
    <source>
        <dbReference type="Proteomes" id="UP000321621"/>
    </source>
</evidence>
<accession>A0A3A1NLR7</accession>
<dbReference type="Gene3D" id="3.40.710.10">
    <property type="entry name" value="DD-peptidase/beta-lactamase superfamily"/>
    <property type="match status" value="1"/>
</dbReference>
<dbReference type="Pfam" id="PF00144">
    <property type="entry name" value="Beta-lactamase"/>
    <property type="match status" value="1"/>
</dbReference>
<dbReference type="SUPFAM" id="SSF56601">
    <property type="entry name" value="beta-lactamase/transpeptidase-like"/>
    <property type="match status" value="1"/>
</dbReference>
<evidence type="ECO:0000259" key="1">
    <source>
        <dbReference type="Pfam" id="PF00144"/>
    </source>
</evidence>
<dbReference type="PANTHER" id="PTHR43283:SF3">
    <property type="entry name" value="BETA-LACTAMASE FAMILY PROTEIN (AFU_ORTHOLOGUE AFUA_5G07500)"/>
    <property type="match status" value="1"/>
</dbReference>